<comment type="subunit">
    <text evidence="9">Monomer.</text>
</comment>
<dbReference type="InterPro" id="IPR036646">
    <property type="entry name" value="PGAM_B_sf"/>
</dbReference>
<dbReference type="Pfam" id="PF06415">
    <property type="entry name" value="iPGM_N"/>
    <property type="match status" value="1"/>
</dbReference>
<evidence type="ECO:0000256" key="13">
    <source>
        <dbReference type="PIRSR" id="PIRSR001492-3"/>
    </source>
</evidence>
<accession>A0A1F7UYE5</accession>
<dbReference type="GO" id="GO:0005829">
    <property type="term" value="C:cytosol"/>
    <property type="evidence" value="ECO:0007669"/>
    <property type="project" value="TreeGrafter"/>
</dbReference>
<comment type="pathway">
    <text evidence="3 9">Carbohydrate degradation; glycolysis; pyruvate from D-glyceraldehyde 3-phosphate: step 3/5.</text>
</comment>
<evidence type="ECO:0000256" key="10">
    <source>
        <dbReference type="NCBIfam" id="TIGR01307"/>
    </source>
</evidence>
<feature type="domain" description="Metalloenzyme" evidence="14">
    <location>
        <begin position="6"/>
        <end position="513"/>
    </location>
</feature>
<feature type="domain" description="BPG-independent PGAM N-terminal" evidence="15">
    <location>
        <begin position="82"/>
        <end position="299"/>
    </location>
</feature>
<feature type="binding site" evidence="9 12">
    <location>
        <position position="191"/>
    </location>
    <ligand>
        <name>substrate</name>
    </ligand>
</feature>
<dbReference type="PIRSF" id="PIRSF001492">
    <property type="entry name" value="IPGAM"/>
    <property type="match status" value="1"/>
</dbReference>
<evidence type="ECO:0000256" key="9">
    <source>
        <dbReference type="HAMAP-Rule" id="MF_01038"/>
    </source>
</evidence>
<organism evidence="16 17">
    <name type="scientific">Candidatus Uhrbacteria bacterium RIFCSPLOWO2_01_FULL_47_25</name>
    <dbReference type="NCBI Taxonomy" id="1802402"/>
    <lineage>
        <taxon>Bacteria</taxon>
        <taxon>Candidatus Uhriibacteriota</taxon>
    </lineage>
</organism>
<dbReference type="CDD" id="cd16010">
    <property type="entry name" value="iPGM"/>
    <property type="match status" value="1"/>
</dbReference>
<evidence type="ECO:0000256" key="11">
    <source>
        <dbReference type="PIRSR" id="PIRSR001492-1"/>
    </source>
</evidence>
<keyword evidence="5 9" id="KW-0479">Metal-binding</keyword>
<name>A0A1F7UYE5_9BACT</name>
<feature type="binding site" evidence="9 13">
    <location>
        <position position="12"/>
    </location>
    <ligand>
        <name>Mn(2+)</name>
        <dbReference type="ChEBI" id="CHEBI:29035"/>
        <label>2</label>
    </ligand>
</feature>
<feature type="binding site" evidence="9 12">
    <location>
        <position position="185"/>
    </location>
    <ligand>
        <name>substrate</name>
    </ligand>
</feature>
<feature type="binding site" evidence="9 12">
    <location>
        <begin position="153"/>
        <end position="154"/>
    </location>
    <ligand>
        <name>substrate</name>
    </ligand>
</feature>
<dbReference type="InterPro" id="IPR017850">
    <property type="entry name" value="Alkaline_phosphatase_core_sf"/>
</dbReference>
<dbReference type="SUPFAM" id="SSF64158">
    <property type="entry name" value="2,3-Bisphosphoglycerate-independent phosphoglycerate mutase, substrate-binding domain"/>
    <property type="match status" value="1"/>
</dbReference>
<dbReference type="GO" id="GO:0006096">
    <property type="term" value="P:glycolytic process"/>
    <property type="evidence" value="ECO:0007669"/>
    <property type="project" value="UniProtKB-UniRule"/>
</dbReference>
<dbReference type="InterPro" id="IPR006124">
    <property type="entry name" value="Metalloenzyme"/>
</dbReference>
<evidence type="ECO:0000256" key="12">
    <source>
        <dbReference type="PIRSR" id="PIRSR001492-2"/>
    </source>
</evidence>
<gene>
    <name evidence="9" type="primary">gpmI</name>
    <name evidence="16" type="ORF">A2936_03980</name>
</gene>
<dbReference type="GO" id="GO:0030145">
    <property type="term" value="F:manganese ion binding"/>
    <property type="evidence" value="ECO:0007669"/>
    <property type="project" value="UniProtKB-UniRule"/>
</dbReference>
<evidence type="ECO:0000259" key="15">
    <source>
        <dbReference type="Pfam" id="PF06415"/>
    </source>
</evidence>
<dbReference type="HAMAP" id="MF_01038">
    <property type="entry name" value="GpmI"/>
    <property type="match status" value="1"/>
</dbReference>
<evidence type="ECO:0000259" key="14">
    <source>
        <dbReference type="Pfam" id="PF01676"/>
    </source>
</evidence>
<evidence type="ECO:0000256" key="1">
    <source>
        <dbReference type="ARBA" id="ARBA00000370"/>
    </source>
</evidence>
<evidence type="ECO:0000256" key="4">
    <source>
        <dbReference type="ARBA" id="ARBA00008819"/>
    </source>
</evidence>
<feature type="active site" description="Phosphoserine intermediate" evidence="9 11">
    <location>
        <position position="62"/>
    </location>
</feature>
<dbReference type="InterPro" id="IPR011258">
    <property type="entry name" value="BPG-indep_PGM_N"/>
</dbReference>
<dbReference type="SUPFAM" id="SSF53649">
    <property type="entry name" value="Alkaline phosphatase-like"/>
    <property type="match status" value="1"/>
</dbReference>
<evidence type="ECO:0000256" key="2">
    <source>
        <dbReference type="ARBA" id="ARBA00002315"/>
    </source>
</evidence>
<evidence type="ECO:0000256" key="3">
    <source>
        <dbReference type="ARBA" id="ARBA00004798"/>
    </source>
</evidence>
<dbReference type="Proteomes" id="UP000176846">
    <property type="component" value="Unassembled WGS sequence"/>
</dbReference>
<evidence type="ECO:0000256" key="6">
    <source>
        <dbReference type="ARBA" id="ARBA00023152"/>
    </source>
</evidence>
<dbReference type="PANTHER" id="PTHR31637:SF0">
    <property type="entry name" value="2,3-BISPHOSPHOGLYCERATE-INDEPENDENT PHOSPHOGLYCERATE MUTASE"/>
    <property type="match status" value="1"/>
</dbReference>
<comment type="caution">
    <text evidence="16">The sequence shown here is derived from an EMBL/GenBank/DDBJ whole genome shotgun (WGS) entry which is preliminary data.</text>
</comment>
<comment type="catalytic activity">
    <reaction evidence="1 9">
        <text>(2R)-2-phosphoglycerate = (2R)-3-phosphoglycerate</text>
        <dbReference type="Rhea" id="RHEA:15901"/>
        <dbReference type="ChEBI" id="CHEBI:58272"/>
        <dbReference type="ChEBI" id="CHEBI:58289"/>
        <dbReference type="EC" id="5.4.2.12"/>
    </reaction>
</comment>
<dbReference type="GO" id="GO:0004619">
    <property type="term" value="F:phosphoglycerate mutase activity"/>
    <property type="evidence" value="ECO:0007669"/>
    <property type="project" value="UniProtKB-UniRule"/>
</dbReference>
<dbReference type="UniPathway" id="UPA00109">
    <property type="reaction ID" value="UER00186"/>
</dbReference>
<protein>
    <recommendedName>
        <fullName evidence="9 10">2,3-bisphosphoglycerate-independent phosphoglycerate mutase</fullName>
        <shortName evidence="9">BPG-independent PGAM</shortName>
        <shortName evidence="9">Phosphoglyceromutase</shortName>
        <shortName evidence="9">iPGM</shortName>
        <ecNumber evidence="9 10">5.4.2.12</ecNumber>
    </recommendedName>
</protein>
<dbReference type="PANTHER" id="PTHR31637">
    <property type="entry name" value="2,3-BISPHOSPHOGLYCERATE-INDEPENDENT PHOSPHOGLYCERATE MUTASE"/>
    <property type="match status" value="1"/>
</dbReference>
<feature type="binding site" evidence="9 13">
    <location>
        <position position="443"/>
    </location>
    <ligand>
        <name>Mn(2+)</name>
        <dbReference type="ChEBI" id="CHEBI:29035"/>
        <label>2</label>
    </ligand>
</feature>
<keyword evidence="8 9" id="KW-0413">Isomerase</keyword>
<feature type="binding site" evidence="9 13">
    <location>
        <position position="444"/>
    </location>
    <ligand>
        <name>Mn(2+)</name>
        <dbReference type="ChEBI" id="CHEBI:29035"/>
        <label>2</label>
    </ligand>
</feature>
<evidence type="ECO:0000256" key="7">
    <source>
        <dbReference type="ARBA" id="ARBA00023211"/>
    </source>
</evidence>
<evidence type="ECO:0000256" key="5">
    <source>
        <dbReference type="ARBA" id="ARBA00022723"/>
    </source>
</evidence>
<dbReference type="EC" id="5.4.2.12" evidence="9 10"/>
<sequence length="525" mass="57276">MRPKCLVLAILDGWGVAPPSSGNAISQAQTPHFNAFIRDYPAMTLQASGEAVGLPWGEAGNSEVGHMAVGSGLIIYRAFSRINKAISDESFFQNPVLLEAINYVRKNKSRLHLIGLIGSGGVHSHQDHLYALLELARRESVEEVYVHAILDGRDAPYNAGADAMVKLEEKMSELGVGKIASAIGRFYAMDRDRHWDRISQAYGVMTKGEAESYAATASEAIKQYYKNGIYDEEMPGIVVGTRSSPTAVISFGDAIVLFNFRADRMRELTAALADPAFAQFPLSAEFKNVYFVTMAEYDEELPVHVAFKREHVSNPVAKVVSDNGLKQLHIAETEKYAHVTYFFNCGIEKTFLGEEHVLIQSPRVTSYIDAPAMSAVAIAERVVKEILAESYDFIVVNFANADMVGHTGNMDATIKAIEVLDQLLGQIADAVLAKEDMLLITSDHGNAEIVINHQTGEIDKEHNLSPVPFIAIANKLRGKTAGLSDTVGADLSLRKPDGVLADVAPTILKILELPIPPEMTGNHLL</sequence>
<feature type="binding site" evidence="9 13">
    <location>
        <position position="402"/>
    </location>
    <ligand>
        <name>Mn(2+)</name>
        <dbReference type="ChEBI" id="CHEBI:29035"/>
        <label>1</label>
    </ligand>
</feature>
<feature type="binding site" evidence="9 13">
    <location>
        <position position="62"/>
    </location>
    <ligand>
        <name>Mn(2+)</name>
        <dbReference type="ChEBI" id="CHEBI:29035"/>
        <label>2</label>
    </ligand>
</feature>
<feature type="binding site" evidence="9 12">
    <location>
        <begin position="261"/>
        <end position="264"/>
    </location>
    <ligand>
        <name>substrate</name>
    </ligand>
</feature>
<feature type="binding site" evidence="9 12">
    <location>
        <position position="123"/>
    </location>
    <ligand>
        <name>substrate</name>
    </ligand>
</feature>
<dbReference type="NCBIfam" id="TIGR01307">
    <property type="entry name" value="pgm_bpd_ind"/>
    <property type="match status" value="1"/>
</dbReference>
<dbReference type="Pfam" id="PF01676">
    <property type="entry name" value="Metalloenzyme"/>
    <property type="match status" value="1"/>
</dbReference>
<comment type="similarity">
    <text evidence="4 9">Belongs to the BPG-independent phosphoglycerate mutase family.</text>
</comment>
<evidence type="ECO:0000313" key="17">
    <source>
        <dbReference type="Proteomes" id="UP000176846"/>
    </source>
</evidence>
<comment type="function">
    <text evidence="2 9">Catalyzes the interconversion of 2-phosphoglycerate and 3-phosphoglycerate.</text>
</comment>
<feature type="binding site" evidence="9 13">
    <location>
        <position position="462"/>
    </location>
    <ligand>
        <name>Mn(2+)</name>
        <dbReference type="ChEBI" id="CHEBI:29035"/>
        <label>1</label>
    </ligand>
</feature>
<dbReference type="GO" id="GO:0006007">
    <property type="term" value="P:glucose catabolic process"/>
    <property type="evidence" value="ECO:0007669"/>
    <property type="project" value="InterPro"/>
</dbReference>
<feature type="binding site" evidence="9 13">
    <location>
        <position position="406"/>
    </location>
    <ligand>
        <name>Mn(2+)</name>
        <dbReference type="ChEBI" id="CHEBI:29035"/>
        <label>1</label>
    </ligand>
</feature>
<feature type="binding site" evidence="9 12">
    <location>
        <position position="335"/>
    </location>
    <ligand>
        <name>substrate</name>
    </ligand>
</feature>
<proteinExistence type="inferred from homology"/>
<reference evidence="16 17" key="1">
    <citation type="journal article" date="2016" name="Nat. Commun.">
        <title>Thousands of microbial genomes shed light on interconnected biogeochemical processes in an aquifer system.</title>
        <authorList>
            <person name="Anantharaman K."/>
            <person name="Brown C.T."/>
            <person name="Hug L.A."/>
            <person name="Sharon I."/>
            <person name="Castelle C.J."/>
            <person name="Probst A.J."/>
            <person name="Thomas B.C."/>
            <person name="Singh A."/>
            <person name="Wilkins M.J."/>
            <person name="Karaoz U."/>
            <person name="Brodie E.L."/>
            <person name="Williams K.H."/>
            <person name="Hubbard S.S."/>
            <person name="Banfield J.F."/>
        </authorList>
    </citation>
    <scope>NUCLEOTIDE SEQUENCE [LARGE SCALE GENOMIC DNA]</scope>
</reference>
<dbReference type="Gene3D" id="3.40.720.10">
    <property type="entry name" value="Alkaline Phosphatase, subunit A"/>
    <property type="match status" value="1"/>
</dbReference>
<evidence type="ECO:0000313" key="16">
    <source>
        <dbReference type="EMBL" id="OGL82717.1"/>
    </source>
</evidence>
<comment type="cofactor">
    <cofactor evidence="9">
        <name>Mn(2+)</name>
        <dbReference type="ChEBI" id="CHEBI:29035"/>
    </cofactor>
    <text evidence="9">Binds 2 manganese ions per subunit.</text>
</comment>
<dbReference type="FunFam" id="3.40.1450.10:FF:000002">
    <property type="entry name" value="2,3-bisphosphoglycerate-independent phosphoglycerate mutase"/>
    <property type="match status" value="1"/>
</dbReference>
<evidence type="ECO:0000256" key="8">
    <source>
        <dbReference type="ARBA" id="ARBA00023235"/>
    </source>
</evidence>
<keyword evidence="7 9" id="KW-0464">Manganese</keyword>
<keyword evidence="6 9" id="KW-0324">Glycolysis</keyword>
<dbReference type="AlphaFoldDB" id="A0A1F7UYE5"/>
<dbReference type="InterPro" id="IPR005995">
    <property type="entry name" value="Pgm_bpd_ind"/>
</dbReference>
<dbReference type="Gene3D" id="3.40.1450.10">
    <property type="entry name" value="BPG-independent phosphoglycerate mutase, domain B"/>
    <property type="match status" value="1"/>
</dbReference>
<dbReference type="EMBL" id="MGEK01000011">
    <property type="protein sequence ID" value="OGL82717.1"/>
    <property type="molecule type" value="Genomic_DNA"/>
</dbReference>